<comment type="similarity">
    <text evidence="1">Belongs to the peptidase S1C family.</text>
</comment>
<evidence type="ECO:0000256" key="8">
    <source>
        <dbReference type="PIRSR" id="PIRSR611782-2"/>
    </source>
</evidence>
<feature type="active site" description="Charge relay system" evidence="7">
    <location>
        <position position="165"/>
    </location>
</feature>
<dbReference type="InterPro" id="IPR009003">
    <property type="entry name" value="Peptidase_S1_PA"/>
</dbReference>
<dbReference type="NCBIfam" id="TIGR02037">
    <property type="entry name" value="degP_htrA_DO"/>
    <property type="match status" value="1"/>
</dbReference>
<evidence type="ECO:0000256" key="4">
    <source>
        <dbReference type="ARBA" id="ARBA00022737"/>
    </source>
</evidence>
<keyword evidence="5" id="KW-0378">Hydrolase</keyword>
<evidence type="ECO:0000256" key="6">
    <source>
        <dbReference type="ARBA" id="ARBA00022825"/>
    </source>
</evidence>
<proteinExistence type="inferred from homology"/>
<keyword evidence="2" id="KW-0645">Protease</keyword>
<sequence length="502" mass="54026">MKKFSSLILAATLGSALTMGSVYVFNIDKENKVLKIEHVEGTPAVKTAYSLKEDGKVIPLDFTGAAEKVMPAVVHIRSTQTGNFSAQNRQQIPEPFRDFFGPFLDERGGRQHIPRMGSGSGVIINTKGYIVTNNHVIANADDLEVTLNDNRSYKAKIIGTDPTTDIALIKIDAEELSSLSFVNSDDVRVGEWVLAVGNPFNLNSTVTAGIVSAKGRSIGIIGDNNTQDSVNSAIEAFIQTDAAVNPGNSGGALVDLNGNLIGINTAIASPTGSYSGYSFAVPSNIVSKVVEDLMAYGTVQRGWLGVQIRNINSQFVREQNLSVISGAYIDRIDPKSGAREAGIKEGDVIVDIDGRTINNTAQLIGYIGSKRPGDKINVTVNRSGKEVSYGVTLKNRDGNTEIVKKERKEILTTLGAELEDIDKATLRKLEISSGVRVKSLTPGKIRKSTDMKPGFIITKIDGQSVKSKEEVVKILEKKEGGILIEGVYENIPGKYYYGLGLS</sequence>
<comment type="caution">
    <text evidence="11">The sequence shown here is derived from an EMBL/GenBank/DDBJ whole genome shotgun (WGS) entry which is preliminary data.</text>
</comment>
<feature type="chain" id="PRO_5037581384" evidence="9">
    <location>
        <begin position="25"/>
        <end position="502"/>
    </location>
</feature>
<evidence type="ECO:0000313" key="12">
    <source>
        <dbReference type="Proteomes" id="UP000614216"/>
    </source>
</evidence>
<feature type="binding site" evidence="8">
    <location>
        <position position="165"/>
    </location>
    <ligand>
        <name>substrate</name>
    </ligand>
</feature>
<keyword evidence="3 9" id="KW-0732">Signal</keyword>
<dbReference type="Pfam" id="PF13180">
    <property type="entry name" value="PDZ_2"/>
    <property type="match status" value="1"/>
</dbReference>
<feature type="active site" description="Charge relay system" evidence="7">
    <location>
        <position position="135"/>
    </location>
</feature>
<feature type="domain" description="PDZ" evidence="10">
    <location>
        <begin position="293"/>
        <end position="384"/>
    </location>
</feature>
<dbReference type="EMBL" id="JAEUGD010000023">
    <property type="protein sequence ID" value="MBL6446249.1"/>
    <property type="molecule type" value="Genomic_DNA"/>
</dbReference>
<dbReference type="RefSeq" id="WP_202855788.1">
    <property type="nucleotide sequence ID" value="NZ_JAEUGD010000023.1"/>
</dbReference>
<dbReference type="GO" id="GO:0004252">
    <property type="term" value="F:serine-type endopeptidase activity"/>
    <property type="evidence" value="ECO:0007669"/>
    <property type="project" value="InterPro"/>
</dbReference>
<feature type="active site" description="Charge relay system" evidence="7">
    <location>
        <position position="249"/>
    </location>
</feature>
<dbReference type="Gene3D" id="2.40.10.120">
    <property type="match status" value="1"/>
</dbReference>
<evidence type="ECO:0000256" key="1">
    <source>
        <dbReference type="ARBA" id="ARBA00010541"/>
    </source>
</evidence>
<dbReference type="GO" id="GO:0006508">
    <property type="term" value="P:proteolysis"/>
    <property type="evidence" value="ECO:0007669"/>
    <property type="project" value="UniProtKB-KW"/>
</dbReference>
<gene>
    <name evidence="11" type="ORF">JMN32_08015</name>
</gene>
<dbReference type="PROSITE" id="PS50106">
    <property type="entry name" value="PDZ"/>
    <property type="match status" value="1"/>
</dbReference>
<dbReference type="Gene3D" id="2.30.42.10">
    <property type="match status" value="2"/>
</dbReference>
<accession>A0A937FUH5</accession>
<reference evidence="11" key="1">
    <citation type="submission" date="2021-01" db="EMBL/GenBank/DDBJ databases">
        <title>Fulvivirga kasyanovii gen. nov., sp nov., a novel member of the phylum Bacteroidetes isolated from seawater in a mussel farm.</title>
        <authorList>
            <person name="Zhao L.-H."/>
            <person name="Wang Z.-J."/>
        </authorList>
    </citation>
    <scope>NUCLEOTIDE SEQUENCE</scope>
    <source>
        <strain evidence="11">29W222</strain>
    </source>
</reference>
<evidence type="ECO:0000313" key="11">
    <source>
        <dbReference type="EMBL" id="MBL6446249.1"/>
    </source>
</evidence>
<dbReference type="SUPFAM" id="SSF50156">
    <property type="entry name" value="PDZ domain-like"/>
    <property type="match status" value="2"/>
</dbReference>
<dbReference type="SMART" id="SM00228">
    <property type="entry name" value="PDZ"/>
    <property type="match status" value="2"/>
</dbReference>
<feature type="signal peptide" evidence="9">
    <location>
        <begin position="1"/>
        <end position="24"/>
    </location>
</feature>
<evidence type="ECO:0000256" key="3">
    <source>
        <dbReference type="ARBA" id="ARBA00022729"/>
    </source>
</evidence>
<dbReference type="PANTHER" id="PTHR22939">
    <property type="entry name" value="SERINE PROTEASE FAMILY S1C HTRA-RELATED"/>
    <property type="match status" value="1"/>
</dbReference>
<keyword evidence="12" id="KW-1185">Reference proteome</keyword>
<dbReference type="PRINTS" id="PR00834">
    <property type="entry name" value="PROTEASES2C"/>
</dbReference>
<keyword evidence="4" id="KW-0677">Repeat</keyword>
<dbReference type="InterPro" id="IPR036034">
    <property type="entry name" value="PDZ_sf"/>
</dbReference>
<dbReference type="InterPro" id="IPR001940">
    <property type="entry name" value="Peptidase_S1C"/>
</dbReference>
<dbReference type="SUPFAM" id="SSF50494">
    <property type="entry name" value="Trypsin-like serine proteases"/>
    <property type="match status" value="1"/>
</dbReference>
<dbReference type="Pfam" id="PF13365">
    <property type="entry name" value="Trypsin_2"/>
    <property type="match status" value="1"/>
</dbReference>
<dbReference type="AlphaFoldDB" id="A0A937FUH5"/>
<dbReference type="InterPro" id="IPR011782">
    <property type="entry name" value="Pept_S1C_Do"/>
</dbReference>
<dbReference type="PANTHER" id="PTHR22939:SF129">
    <property type="entry name" value="SERINE PROTEASE HTRA2, MITOCHONDRIAL"/>
    <property type="match status" value="1"/>
</dbReference>
<evidence type="ECO:0000259" key="10">
    <source>
        <dbReference type="PROSITE" id="PS50106"/>
    </source>
</evidence>
<protein>
    <submittedName>
        <fullName evidence="11">Do family serine endopeptidase</fullName>
    </submittedName>
</protein>
<dbReference type="InterPro" id="IPR001478">
    <property type="entry name" value="PDZ"/>
</dbReference>
<keyword evidence="6" id="KW-0720">Serine protease</keyword>
<evidence type="ECO:0000256" key="7">
    <source>
        <dbReference type="PIRSR" id="PIRSR611782-1"/>
    </source>
</evidence>
<feature type="binding site" evidence="8">
    <location>
        <position position="135"/>
    </location>
    <ligand>
        <name>substrate</name>
    </ligand>
</feature>
<evidence type="ECO:0000256" key="2">
    <source>
        <dbReference type="ARBA" id="ARBA00022670"/>
    </source>
</evidence>
<evidence type="ECO:0000256" key="9">
    <source>
        <dbReference type="SAM" id="SignalP"/>
    </source>
</evidence>
<feature type="binding site" evidence="8">
    <location>
        <begin position="247"/>
        <end position="249"/>
    </location>
    <ligand>
        <name>substrate</name>
    </ligand>
</feature>
<dbReference type="Proteomes" id="UP000614216">
    <property type="component" value="Unassembled WGS sequence"/>
</dbReference>
<evidence type="ECO:0000256" key="5">
    <source>
        <dbReference type="ARBA" id="ARBA00022801"/>
    </source>
</evidence>
<organism evidence="11 12">
    <name type="scientific">Fulvivirga marina</name>
    <dbReference type="NCBI Taxonomy" id="2494733"/>
    <lineage>
        <taxon>Bacteria</taxon>
        <taxon>Pseudomonadati</taxon>
        <taxon>Bacteroidota</taxon>
        <taxon>Cytophagia</taxon>
        <taxon>Cytophagales</taxon>
        <taxon>Fulvivirgaceae</taxon>
        <taxon>Fulvivirga</taxon>
    </lineage>
</organism>
<name>A0A937FUH5_9BACT</name>